<dbReference type="AlphaFoldDB" id="Q21D36"/>
<accession>Q21D36</accession>
<dbReference type="PIRSF" id="PIRSF030771">
    <property type="entry name" value="UCP030771"/>
    <property type="match status" value="1"/>
</dbReference>
<dbReference type="RefSeq" id="WP_011470608.1">
    <property type="nucleotide sequence ID" value="NC_007925.1"/>
</dbReference>
<sequence>MKSYVQPGRTITLAAPYAVASGDGLLVGAIFGVATASAILAEQVEACLVGVFDLKKTASQAWSVGDKIYWDNTNKEATKTVGTNTLIGAAVEAVGNGAGETIGRARLNGTA</sequence>
<evidence type="ECO:0000313" key="1">
    <source>
        <dbReference type="EMBL" id="ABD85700.1"/>
    </source>
</evidence>
<dbReference type="Pfam" id="PF09956">
    <property type="entry name" value="Phage_cement_2"/>
    <property type="match status" value="1"/>
</dbReference>
<organism evidence="1">
    <name type="scientific">Rhodopseudomonas palustris (strain BisB18)</name>
    <dbReference type="NCBI Taxonomy" id="316056"/>
    <lineage>
        <taxon>Bacteria</taxon>
        <taxon>Pseudomonadati</taxon>
        <taxon>Pseudomonadota</taxon>
        <taxon>Alphaproteobacteria</taxon>
        <taxon>Hyphomicrobiales</taxon>
        <taxon>Nitrobacteraceae</taxon>
        <taxon>Rhodopseudomonas</taxon>
    </lineage>
</organism>
<dbReference type="InterPro" id="IPR011231">
    <property type="entry name" value="Phage_VT1-Sakai_H0018"/>
</dbReference>
<proteinExistence type="predicted"/>
<dbReference type="HOGENOM" id="CLU_165535_1_0_5"/>
<reference evidence="1" key="1">
    <citation type="submission" date="2006-03" db="EMBL/GenBank/DDBJ databases">
        <title>Complete sequence of Rhodopseudomonas palustris BisB18.</title>
        <authorList>
            <consortium name="US DOE Joint Genome Institute"/>
            <person name="Copeland A."/>
            <person name="Lucas S."/>
            <person name="Lapidus A."/>
            <person name="Barry K."/>
            <person name="Detter J.C."/>
            <person name="Glavina del Rio T."/>
            <person name="Hammon N."/>
            <person name="Israni S."/>
            <person name="Dalin E."/>
            <person name="Tice H."/>
            <person name="Pitluck S."/>
            <person name="Chain P."/>
            <person name="Malfatti S."/>
            <person name="Shin M."/>
            <person name="Vergez L."/>
            <person name="Schmutz J."/>
            <person name="Larimer F."/>
            <person name="Land M."/>
            <person name="Hauser L."/>
            <person name="Pelletier D.A."/>
            <person name="Kyrpides N."/>
            <person name="Anderson I."/>
            <person name="Oda Y."/>
            <person name="Harwood C.S."/>
            <person name="Richardson P."/>
        </authorList>
    </citation>
    <scope>NUCLEOTIDE SEQUENCE [LARGE SCALE GENOMIC DNA]</scope>
    <source>
        <strain evidence="1">BisB18</strain>
    </source>
</reference>
<dbReference type="KEGG" id="rpc:RPC_0122"/>
<name>Q21D36_RHOPB</name>
<gene>
    <name evidence="1" type="ordered locus">RPC_0122</name>
</gene>
<dbReference type="EMBL" id="CP000301">
    <property type="protein sequence ID" value="ABD85700.1"/>
    <property type="molecule type" value="Genomic_DNA"/>
</dbReference>
<dbReference type="eggNOG" id="COG5471">
    <property type="taxonomic scope" value="Bacteria"/>
</dbReference>
<protein>
    <recommendedName>
        <fullName evidence="2">DUF2190 family protein</fullName>
    </recommendedName>
</protein>
<dbReference type="STRING" id="316056.RPC_0122"/>
<evidence type="ECO:0008006" key="2">
    <source>
        <dbReference type="Google" id="ProtNLM"/>
    </source>
</evidence>
<dbReference type="OrthoDB" id="5365964at2"/>